<evidence type="ECO:0000256" key="3">
    <source>
        <dbReference type="ARBA" id="ARBA00022475"/>
    </source>
</evidence>
<keyword evidence="7 9" id="KW-0811">Translocation</keyword>
<dbReference type="Gene3D" id="1.20.1640.10">
    <property type="entry name" value="Multidrug efflux transporter AcrB transmembrane domain"/>
    <property type="match status" value="1"/>
</dbReference>
<accession>A0ABV7YDS7</accession>
<dbReference type="InterPro" id="IPR022645">
    <property type="entry name" value="SecD/SecF_bac"/>
</dbReference>
<keyword evidence="2 9" id="KW-0813">Transport</keyword>
<sequence length="394" mass="42174">MSRLGELGHKLYTGEVSIDFIKRRKTWYLVSVAIIVISVGGLWLRGVDFSIEFRGGADFQAPVSTNNANERIAEVREAVAETGLAEEPIVTAVGNNRLDIQTPPLDATEGVPKIRQAIADELGVAEEDVNYSLIGPSWGGQITAKALQALGVFLVLVMGVIWLYFREWRMSVAAIVALIHDLVITVGIYALIGFEVTPATVIGVLTILGYSLYDTVVVFDKVRENTRGLASSSRVTYSDAANLAVNQTLVRSINTSIIALLPVAGILFIGTFVLGAGTLKDLSLALFIGLAAGTYSSIFTATPLLCDLKEREPAMKALRRRVEQRQQSDAAKAGLTGGKKPSGDAADEAADEAPGGAEPRPAVKVGQAPGSGSRTQPQRKTRSTRSSRRPKGRR</sequence>
<dbReference type="NCBIfam" id="TIGR00966">
    <property type="entry name" value="transloc_SecF"/>
    <property type="match status" value="1"/>
</dbReference>
<dbReference type="Proteomes" id="UP001595699">
    <property type="component" value="Unassembled WGS sequence"/>
</dbReference>
<evidence type="ECO:0000256" key="7">
    <source>
        <dbReference type="ARBA" id="ARBA00023010"/>
    </source>
</evidence>
<comment type="caution">
    <text evidence="12">The sequence shown here is derived from an EMBL/GenBank/DDBJ whole genome shotgun (WGS) entry which is preliminary data.</text>
</comment>
<feature type="transmembrane region" description="Helical" evidence="9">
    <location>
        <begin position="172"/>
        <end position="192"/>
    </location>
</feature>
<dbReference type="NCBIfam" id="TIGR00916">
    <property type="entry name" value="2A0604s01"/>
    <property type="match status" value="1"/>
</dbReference>
<dbReference type="HAMAP" id="MF_01464_B">
    <property type="entry name" value="SecF_B"/>
    <property type="match status" value="1"/>
</dbReference>
<evidence type="ECO:0000256" key="6">
    <source>
        <dbReference type="ARBA" id="ARBA00022989"/>
    </source>
</evidence>
<dbReference type="RefSeq" id="WP_205119694.1">
    <property type="nucleotide sequence ID" value="NZ_JAFBCM010000001.1"/>
</dbReference>
<dbReference type="PANTHER" id="PTHR30081">
    <property type="entry name" value="PROTEIN-EXPORT MEMBRANE PROTEIN SEC"/>
    <property type="match status" value="1"/>
</dbReference>
<feature type="region of interest" description="Disordered" evidence="10">
    <location>
        <begin position="319"/>
        <end position="394"/>
    </location>
</feature>
<dbReference type="PRINTS" id="PR01755">
    <property type="entry name" value="SECFTRNLCASE"/>
</dbReference>
<dbReference type="InterPro" id="IPR055344">
    <property type="entry name" value="SecD_SecF_C_bact"/>
</dbReference>
<evidence type="ECO:0000256" key="5">
    <source>
        <dbReference type="ARBA" id="ARBA00022927"/>
    </source>
</evidence>
<feature type="transmembrane region" description="Helical" evidence="9">
    <location>
        <begin position="282"/>
        <end position="306"/>
    </location>
</feature>
<evidence type="ECO:0000313" key="13">
    <source>
        <dbReference type="Proteomes" id="UP001595699"/>
    </source>
</evidence>
<dbReference type="InterPro" id="IPR048634">
    <property type="entry name" value="SecD_SecF_C"/>
</dbReference>
<dbReference type="Pfam" id="PF02355">
    <property type="entry name" value="SecD_SecF_C"/>
    <property type="match status" value="1"/>
</dbReference>
<keyword evidence="8 9" id="KW-0472">Membrane</keyword>
<evidence type="ECO:0000256" key="1">
    <source>
        <dbReference type="ARBA" id="ARBA00004651"/>
    </source>
</evidence>
<proteinExistence type="inferred from homology"/>
<dbReference type="InterPro" id="IPR022813">
    <property type="entry name" value="SecD/SecF_arch_bac"/>
</dbReference>
<dbReference type="PANTHER" id="PTHR30081:SF8">
    <property type="entry name" value="PROTEIN TRANSLOCASE SUBUNIT SECF"/>
    <property type="match status" value="1"/>
</dbReference>
<keyword evidence="3 9" id="KW-1003">Cell membrane</keyword>
<keyword evidence="13" id="KW-1185">Reference proteome</keyword>
<comment type="subcellular location">
    <subcellularLocation>
        <location evidence="1 9">Cell membrane</location>
        <topology evidence="1 9">Multi-pass membrane protein</topology>
    </subcellularLocation>
</comment>
<keyword evidence="5 9" id="KW-0653">Protein transport</keyword>
<evidence type="ECO:0000256" key="8">
    <source>
        <dbReference type="ARBA" id="ARBA00023136"/>
    </source>
</evidence>
<evidence type="ECO:0000259" key="11">
    <source>
        <dbReference type="Pfam" id="PF02355"/>
    </source>
</evidence>
<organism evidence="12 13">
    <name type="scientific">Tenggerimyces flavus</name>
    <dbReference type="NCBI Taxonomy" id="1708749"/>
    <lineage>
        <taxon>Bacteria</taxon>
        <taxon>Bacillati</taxon>
        <taxon>Actinomycetota</taxon>
        <taxon>Actinomycetes</taxon>
        <taxon>Propionibacteriales</taxon>
        <taxon>Nocardioidaceae</taxon>
        <taxon>Tenggerimyces</taxon>
    </lineage>
</organism>
<feature type="domain" description="Protein export membrane protein SecD/SecF C-terminal" evidence="11">
    <location>
        <begin position="121"/>
        <end position="310"/>
    </location>
</feature>
<evidence type="ECO:0000313" key="12">
    <source>
        <dbReference type="EMBL" id="MFC3763232.1"/>
    </source>
</evidence>
<evidence type="ECO:0000256" key="9">
    <source>
        <dbReference type="HAMAP-Rule" id="MF_01464"/>
    </source>
</evidence>
<dbReference type="InterPro" id="IPR005665">
    <property type="entry name" value="SecF_bac"/>
</dbReference>
<dbReference type="SUPFAM" id="SSF82866">
    <property type="entry name" value="Multidrug efflux transporter AcrB transmembrane domain"/>
    <property type="match status" value="1"/>
</dbReference>
<keyword evidence="4 9" id="KW-0812">Transmembrane</keyword>
<keyword evidence="6 9" id="KW-1133">Transmembrane helix</keyword>
<reference evidence="13" key="1">
    <citation type="journal article" date="2019" name="Int. J. Syst. Evol. Microbiol.">
        <title>The Global Catalogue of Microorganisms (GCM) 10K type strain sequencing project: providing services to taxonomists for standard genome sequencing and annotation.</title>
        <authorList>
            <consortium name="The Broad Institute Genomics Platform"/>
            <consortium name="The Broad Institute Genome Sequencing Center for Infectious Disease"/>
            <person name="Wu L."/>
            <person name="Ma J."/>
        </authorList>
    </citation>
    <scope>NUCLEOTIDE SEQUENCE [LARGE SCALE GENOMIC DNA]</scope>
    <source>
        <strain evidence="13">CGMCC 4.7241</strain>
    </source>
</reference>
<evidence type="ECO:0000256" key="4">
    <source>
        <dbReference type="ARBA" id="ARBA00022692"/>
    </source>
</evidence>
<feature type="transmembrane region" description="Helical" evidence="9">
    <location>
        <begin position="257"/>
        <end position="276"/>
    </location>
</feature>
<feature type="transmembrane region" description="Helical" evidence="9">
    <location>
        <begin position="146"/>
        <end position="165"/>
    </location>
</feature>
<comment type="function">
    <text evidence="9">Part of the Sec protein translocase complex. Interacts with the SecYEG preprotein conducting channel. SecDF uses the proton motive force (PMF) to complete protein translocation after the ATP-dependent function of SecA.</text>
</comment>
<evidence type="ECO:0000256" key="10">
    <source>
        <dbReference type="SAM" id="MobiDB-lite"/>
    </source>
</evidence>
<dbReference type="EMBL" id="JBHRZH010000017">
    <property type="protein sequence ID" value="MFC3763232.1"/>
    <property type="molecule type" value="Genomic_DNA"/>
</dbReference>
<feature type="transmembrane region" description="Helical" evidence="9">
    <location>
        <begin position="26"/>
        <end position="44"/>
    </location>
</feature>
<gene>
    <name evidence="9 12" type="primary">secF</name>
    <name evidence="12" type="ORF">ACFOUW_20485</name>
</gene>
<comment type="similarity">
    <text evidence="9">Belongs to the SecD/SecF family. SecF subfamily.</text>
</comment>
<feature type="compositionally biased region" description="Low complexity" evidence="10">
    <location>
        <begin position="352"/>
        <end position="362"/>
    </location>
</feature>
<feature type="compositionally biased region" description="Basic residues" evidence="10">
    <location>
        <begin position="377"/>
        <end position="394"/>
    </location>
</feature>
<name>A0ABV7YDS7_9ACTN</name>
<protein>
    <recommendedName>
        <fullName evidence="9">Protein-export membrane protein SecF</fullName>
    </recommendedName>
</protein>
<comment type="subunit">
    <text evidence="9">Forms a complex with SecD. Part of the essential Sec protein translocation apparatus which comprises SecA, SecYEG and auxiliary proteins SecDF. Other proteins may also be involved.</text>
</comment>
<feature type="transmembrane region" description="Helical" evidence="9">
    <location>
        <begin position="198"/>
        <end position="219"/>
    </location>
</feature>
<evidence type="ECO:0000256" key="2">
    <source>
        <dbReference type="ARBA" id="ARBA00022448"/>
    </source>
</evidence>